<dbReference type="PANTHER" id="PTHR31904:SF1">
    <property type="entry name" value="BYPASS OF STOP CODON PROTEIN 5-RELATED"/>
    <property type="match status" value="1"/>
</dbReference>
<dbReference type="InterPro" id="IPR014752">
    <property type="entry name" value="Arrestin-like_C"/>
</dbReference>
<name>A0A7S8HWN8_FUSCU</name>
<evidence type="ECO:0000256" key="1">
    <source>
        <dbReference type="SAM" id="MobiDB-lite"/>
    </source>
</evidence>
<reference evidence="3" key="1">
    <citation type="submission" date="2020-11" db="EMBL/GenBank/DDBJ databases">
        <title>The chromosome-scale genome resource for two endophytic Fusarium species: F. culmorum and F. pseudograminearum.</title>
        <authorList>
            <person name="Yuan Z."/>
        </authorList>
    </citation>
    <scope>NUCLEOTIDE SEQUENCE</scope>
    <source>
        <strain evidence="3">Class2-1B</strain>
    </source>
</reference>
<dbReference type="AlphaFoldDB" id="A0A7S8HWN8"/>
<feature type="compositionally biased region" description="Basic and acidic residues" evidence="1">
    <location>
        <begin position="445"/>
        <end position="455"/>
    </location>
</feature>
<dbReference type="Gene3D" id="2.60.40.640">
    <property type="match status" value="1"/>
</dbReference>
<protein>
    <recommendedName>
        <fullName evidence="2">Ig-like domain-containing protein</fullName>
    </recommendedName>
</protein>
<accession>A0A7S8HWN8</accession>
<evidence type="ECO:0000259" key="2">
    <source>
        <dbReference type="PROSITE" id="PS50835"/>
    </source>
</evidence>
<dbReference type="InterPro" id="IPR007110">
    <property type="entry name" value="Ig-like_dom"/>
</dbReference>
<evidence type="ECO:0000313" key="4">
    <source>
        <dbReference type="Proteomes" id="UP000663297"/>
    </source>
</evidence>
<proteinExistence type="predicted"/>
<dbReference type="EMBL" id="CP064749">
    <property type="protein sequence ID" value="QPC64242.1"/>
    <property type="molecule type" value="Genomic_DNA"/>
</dbReference>
<feature type="compositionally biased region" description="Low complexity" evidence="1">
    <location>
        <begin position="432"/>
        <end position="442"/>
    </location>
</feature>
<sequence length="455" mass="51504">MSDHIVNMEPPYTQRTGVPLQTRPVLSPFNPSALQSFNYISPPKKNGLTIHIKHHYASKRYRPGSIVMGTAIIKPKKQTPFTSISIKFVCDSSVERPNATLLFETWHRLLDLQMPIEQAILPANKVLQPNETYTVPFYFVIPTTLGTEACSHNVIWQETREMHSHLPPSVTGWESDAMIPRGVRVDYGVIAQVWDSANPEYAKMEAKETIQFLPGHIRHSHLKIPTENRNFKFESPKHLKSGVFGRSWGEITLYADQPTAIVLDSSGKSFHPTTVVMSLRLKLCNHKTSLPQICSVSAKMESETWSQDEPMQQLPHIVNARDCYNSSEILLKKTEIGLSWEKDSSKQTDNVVTETRETFSSHIKIPITDFASDKKMFLPTFYSCLIARTYQLHLTVNVASATLKLVLPVQLTAEEQKGDVQPDAEDIGFPESSVRYSSSLPSYIESERRHSQPEQ</sequence>
<evidence type="ECO:0000313" key="3">
    <source>
        <dbReference type="EMBL" id="QPC64242.1"/>
    </source>
</evidence>
<dbReference type="PROSITE" id="PS50835">
    <property type="entry name" value="IG_LIKE"/>
    <property type="match status" value="1"/>
</dbReference>
<feature type="domain" description="Ig-like" evidence="2">
    <location>
        <begin position="291"/>
        <end position="395"/>
    </location>
</feature>
<dbReference type="InterPro" id="IPR039634">
    <property type="entry name" value="Bul1-like"/>
</dbReference>
<feature type="region of interest" description="Disordered" evidence="1">
    <location>
        <begin position="416"/>
        <end position="455"/>
    </location>
</feature>
<dbReference type="PANTHER" id="PTHR31904">
    <property type="entry name" value="BYPASS OF STOP CODON PROTEIN 5-RELATED"/>
    <property type="match status" value="1"/>
</dbReference>
<gene>
    <name evidence="3" type="ORF">HYE67_006473</name>
</gene>
<organism evidence="3 4">
    <name type="scientific">Fusarium culmorum</name>
    <dbReference type="NCBI Taxonomy" id="5516"/>
    <lineage>
        <taxon>Eukaryota</taxon>
        <taxon>Fungi</taxon>
        <taxon>Dikarya</taxon>
        <taxon>Ascomycota</taxon>
        <taxon>Pezizomycotina</taxon>
        <taxon>Sordariomycetes</taxon>
        <taxon>Hypocreomycetidae</taxon>
        <taxon>Hypocreales</taxon>
        <taxon>Nectriaceae</taxon>
        <taxon>Fusarium</taxon>
    </lineage>
</organism>
<dbReference type="Proteomes" id="UP000663297">
    <property type="component" value="Chromosome 3"/>
</dbReference>